<gene>
    <name evidence="1" type="ORF">Tci_485421</name>
</gene>
<protein>
    <submittedName>
        <fullName evidence="1">Uncharacterized protein</fullName>
    </submittedName>
</protein>
<comment type="caution">
    <text evidence="1">The sequence shown here is derived from an EMBL/GenBank/DDBJ whole genome shotgun (WGS) entry which is preliminary data.</text>
</comment>
<name>A0A699I4W5_TANCI</name>
<organism evidence="1">
    <name type="scientific">Tanacetum cinerariifolium</name>
    <name type="common">Dalmatian daisy</name>
    <name type="synonym">Chrysanthemum cinerariifolium</name>
    <dbReference type="NCBI Taxonomy" id="118510"/>
    <lineage>
        <taxon>Eukaryota</taxon>
        <taxon>Viridiplantae</taxon>
        <taxon>Streptophyta</taxon>
        <taxon>Embryophyta</taxon>
        <taxon>Tracheophyta</taxon>
        <taxon>Spermatophyta</taxon>
        <taxon>Magnoliopsida</taxon>
        <taxon>eudicotyledons</taxon>
        <taxon>Gunneridae</taxon>
        <taxon>Pentapetalae</taxon>
        <taxon>asterids</taxon>
        <taxon>campanulids</taxon>
        <taxon>Asterales</taxon>
        <taxon>Asteraceae</taxon>
        <taxon>Asteroideae</taxon>
        <taxon>Anthemideae</taxon>
        <taxon>Anthemidinae</taxon>
        <taxon>Tanacetum</taxon>
    </lineage>
</organism>
<evidence type="ECO:0000313" key="1">
    <source>
        <dbReference type="EMBL" id="GEZ13448.1"/>
    </source>
</evidence>
<reference evidence="1" key="1">
    <citation type="journal article" date="2019" name="Sci. Rep.">
        <title>Draft genome of Tanacetum cinerariifolium, the natural source of mosquito coil.</title>
        <authorList>
            <person name="Yamashiro T."/>
            <person name="Shiraishi A."/>
            <person name="Satake H."/>
            <person name="Nakayama K."/>
        </authorList>
    </citation>
    <scope>NUCLEOTIDE SEQUENCE</scope>
</reference>
<accession>A0A699I4W5</accession>
<proteinExistence type="predicted"/>
<sequence>MSSPNHHTSDIKDAFSSNSPDYILASLDYFLTSSRNTSSDSSVNSYRLILIALPTLLLSHDDPYITVMHAYYAKELPIPAPIISPDVLSPSLVLPLQLFNIQDFFVPKELLPPKKQVYFLSSSSTNSFDLPQNQAYNLAIPSFSVHTPTPPQIFEIGKSSIKIHLSHHEKQIEDILNYLEEISFYHIEKICSQKSKPQKKHLGQKDKIAFARFRISNLE</sequence>
<dbReference type="AlphaFoldDB" id="A0A699I4W5"/>
<dbReference type="EMBL" id="BKCJ010244408">
    <property type="protein sequence ID" value="GEZ13448.1"/>
    <property type="molecule type" value="Genomic_DNA"/>
</dbReference>